<evidence type="ECO:0000313" key="8">
    <source>
        <dbReference type="Proteomes" id="UP001570071"/>
    </source>
</evidence>
<evidence type="ECO:0000256" key="5">
    <source>
        <dbReference type="SAM" id="Coils"/>
    </source>
</evidence>
<dbReference type="InterPro" id="IPR027454">
    <property type="entry name" value="Histone_HNS_N"/>
</dbReference>
<dbReference type="PANTHER" id="PTHR38097:SF2">
    <property type="entry name" value="DNA-BINDING PROTEIN STPA"/>
    <property type="match status" value="1"/>
</dbReference>
<dbReference type="InterPro" id="IPR037150">
    <property type="entry name" value="H-NS_C_dom_sf"/>
</dbReference>
<comment type="similarity">
    <text evidence="2">Belongs to the histone-like protein H-NS family.</text>
</comment>
<keyword evidence="5" id="KW-0175">Coiled coil</keyword>
<evidence type="ECO:0000259" key="6">
    <source>
        <dbReference type="SMART" id="SM00528"/>
    </source>
</evidence>
<dbReference type="InterPro" id="IPR054180">
    <property type="entry name" value="H-NS-like_N"/>
</dbReference>
<gene>
    <name evidence="7" type="ORF">AB6D66_00525</name>
</gene>
<dbReference type="RefSeq" id="WP_269337291.1">
    <property type="nucleotide sequence ID" value="NZ_JBFSSG010000001.1"/>
</dbReference>
<dbReference type="Proteomes" id="UP001570071">
    <property type="component" value="Unassembled WGS sequence"/>
</dbReference>
<evidence type="ECO:0000256" key="3">
    <source>
        <dbReference type="ARBA" id="ARBA00022490"/>
    </source>
</evidence>
<dbReference type="SUPFAM" id="SSF81273">
    <property type="entry name" value="H-NS histone-like proteins"/>
    <property type="match status" value="2"/>
</dbReference>
<keyword evidence="4" id="KW-0238">DNA-binding</keyword>
<keyword evidence="8" id="KW-1185">Reference proteome</keyword>
<evidence type="ECO:0000256" key="2">
    <source>
        <dbReference type="ARBA" id="ARBA00010610"/>
    </source>
</evidence>
<dbReference type="PANTHER" id="PTHR38097">
    <property type="match status" value="1"/>
</dbReference>
<name>A0ABV4MQW0_9VIBR</name>
<protein>
    <submittedName>
        <fullName evidence="7">H-NS family nucleoid-associated regulatory protein</fullName>
    </submittedName>
</protein>
<dbReference type="EMBL" id="JBFSSG010000001">
    <property type="protein sequence ID" value="MEZ8719529.1"/>
    <property type="molecule type" value="Genomic_DNA"/>
</dbReference>
<dbReference type="Gene3D" id="1.10.287.1050">
    <property type="entry name" value="H-NS histone-like proteins"/>
    <property type="match status" value="1"/>
</dbReference>
<keyword evidence="3" id="KW-0963">Cytoplasm</keyword>
<evidence type="ECO:0000256" key="1">
    <source>
        <dbReference type="ARBA" id="ARBA00004453"/>
    </source>
</evidence>
<dbReference type="SMART" id="SM00528">
    <property type="entry name" value="HNS"/>
    <property type="match status" value="1"/>
</dbReference>
<dbReference type="Gene3D" id="4.10.430.10">
    <property type="entry name" value="Histone-like protein H-NS, C-terminal domain"/>
    <property type="match status" value="1"/>
</dbReference>
<proteinExistence type="inferred from homology"/>
<evidence type="ECO:0000256" key="4">
    <source>
        <dbReference type="ARBA" id="ARBA00023125"/>
    </source>
</evidence>
<feature type="coiled-coil region" evidence="5">
    <location>
        <begin position="50"/>
        <end position="80"/>
    </location>
</feature>
<feature type="domain" description="DNA-binding protein H-NS-like C-terminal" evidence="6">
    <location>
        <begin position="99"/>
        <end position="147"/>
    </location>
</feature>
<dbReference type="PIRSF" id="PIRSF002096">
    <property type="entry name" value="HnS"/>
    <property type="match status" value="1"/>
</dbReference>
<dbReference type="InterPro" id="IPR027444">
    <property type="entry name" value="H-NS_C_dom"/>
</dbReference>
<comment type="caution">
    <text evidence="7">The sequence shown here is derived from an EMBL/GenBank/DDBJ whole genome shotgun (WGS) entry which is preliminary data.</text>
</comment>
<accession>A0ABV4MQW0</accession>
<dbReference type="Pfam" id="PF22470">
    <property type="entry name" value="Histone_HNS_N"/>
    <property type="match status" value="1"/>
</dbReference>
<dbReference type="InterPro" id="IPR001801">
    <property type="entry name" value="Histone_HNS"/>
</dbReference>
<reference evidence="7 8" key="1">
    <citation type="journal article" date="2024" name="ISME J.">
        <title>Tailless and filamentous prophages are predominant in marine Vibrio.</title>
        <authorList>
            <person name="Steensen K."/>
            <person name="Seneca J."/>
            <person name="Bartlau N."/>
            <person name="Yu X.A."/>
            <person name="Hussain F.A."/>
            <person name="Polz M.F."/>
        </authorList>
    </citation>
    <scope>NUCLEOTIDE SEQUENCE [LARGE SCALE GENOMIC DNA]</scope>
    <source>
        <strain evidence="7 8">10N.239.312.F12</strain>
    </source>
</reference>
<comment type="subcellular location">
    <subcellularLocation>
        <location evidence="1">Cytoplasm</location>
        <location evidence="1">Nucleoid</location>
    </subcellularLocation>
</comment>
<sequence length="154" mass="17791">MVAPTKESTEDFASEFLNVMGRIRRLRKYLRECDSATLIVMRDRLNELIFERESEEIAELEAAEAKLRSIAEVKQLMEERGLSDDDLLSTEALQEATNKEAKKVRKPKYLYKDENGQEFRWNGKGKTPKKFAELIESGVDIDQDCLARKIESQS</sequence>
<organism evidence="7 8">
    <name type="scientific">Vibrio pomeroyi</name>
    <dbReference type="NCBI Taxonomy" id="198832"/>
    <lineage>
        <taxon>Bacteria</taxon>
        <taxon>Pseudomonadati</taxon>
        <taxon>Pseudomonadota</taxon>
        <taxon>Gammaproteobacteria</taxon>
        <taxon>Vibrionales</taxon>
        <taxon>Vibrionaceae</taxon>
        <taxon>Vibrio</taxon>
    </lineage>
</organism>
<evidence type="ECO:0000313" key="7">
    <source>
        <dbReference type="EMBL" id="MEZ8719529.1"/>
    </source>
</evidence>